<dbReference type="InterPro" id="IPR030846">
    <property type="entry name" value="DnaG_bac"/>
</dbReference>
<keyword evidence="3 12" id="KW-0808">Transferase</keyword>
<dbReference type="Proteomes" id="UP000294743">
    <property type="component" value="Unassembled WGS sequence"/>
</dbReference>
<dbReference type="NCBIfam" id="TIGR01391">
    <property type="entry name" value="dnaG"/>
    <property type="match status" value="1"/>
</dbReference>
<dbReference type="AlphaFoldDB" id="A0A4R8A4M5"/>
<evidence type="ECO:0000256" key="2">
    <source>
        <dbReference type="ARBA" id="ARBA00022515"/>
    </source>
</evidence>
<dbReference type="Pfam" id="PF08275">
    <property type="entry name" value="DNAG_N"/>
    <property type="match status" value="1"/>
</dbReference>
<comment type="catalytic activity">
    <reaction evidence="12">
        <text>ssDNA + n NTP = ssDNA/pppN(pN)n-1 hybrid + (n-1) diphosphate.</text>
        <dbReference type="EC" id="2.7.7.101"/>
    </reaction>
</comment>
<dbReference type="FunFam" id="3.90.580.10:FF:000001">
    <property type="entry name" value="DNA primase"/>
    <property type="match status" value="1"/>
</dbReference>
<dbReference type="GO" id="GO:0005737">
    <property type="term" value="C:cytoplasm"/>
    <property type="evidence" value="ECO:0007669"/>
    <property type="project" value="TreeGrafter"/>
</dbReference>
<evidence type="ECO:0000256" key="8">
    <source>
        <dbReference type="ARBA" id="ARBA00022833"/>
    </source>
</evidence>
<evidence type="ECO:0000256" key="12">
    <source>
        <dbReference type="HAMAP-Rule" id="MF_00974"/>
    </source>
</evidence>
<keyword evidence="17" id="KW-1185">Reference proteome</keyword>
<evidence type="ECO:0000313" key="16">
    <source>
        <dbReference type="EMBL" id="TDW25475.1"/>
    </source>
</evidence>
<keyword evidence="7 12" id="KW-0863">Zinc-finger</keyword>
<comment type="function">
    <text evidence="12 13">RNA polymerase that catalyzes the synthesis of short RNA molecules used as primers for DNA polymerase during DNA replication.</text>
</comment>
<feature type="domain" description="Toprim" evidence="15">
    <location>
        <begin position="256"/>
        <end position="337"/>
    </location>
</feature>
<dbReference type="SUPFAM" id="SSF56731">
    <property type="entry name" value="DNA primase core"/>
    <property type="match status" value="1"/>
</dbReference>
<evidence type="ECO:0000259" key="15">
    <source>
        <dbReference type="PROSITE" id="PS50880"/>
    </source>
</evidence>
<dbReference type="EMBL" id="SODD01000004">
    <property type="protein sequence ID" value="TDW25475.1"/>
    <property type="molecule type" value="Genomic_DNA"/>
</dbReference>
<dbReference type="GO" id="GO:0003677">
    <property type="term" value="F:DNA binding"/>
    <property type="evidence" value="ECO:0007669"/>
    <property type="project" value="UniProtKB-KW"/>
</dbReference>
<evidence type="ECO:0000256" key="7">
    <source>
        <dbReference type="ARBA" id="ARBA00022771"/>
    </source>
</evidence>
<dbReference type="Gene3D" id="3.90.980.10">
    <property type="entry name" value="DNA primase, catalytic core, N-terminal domain"/>
    <property type="match status" value="1"/>
</dbReference>
<keyword evidence="1 12" id="KW-0240">DNA-directed RNA polymerase</keyword>
<evidence type="ECO:0000256" key="10">
    <source>
        <dbReference type="ARBA" id="ARBA00023125"/>
    </source>
</evidence>
<dbReference type="PANTHER" id="PTHR30313">
    <property type="entry name" value="DNA PRIMASE"/>
    <property type="match status" value="1"/>
</dbReference>
<dbReference type="Gene3D" id="1.10.860.10">
    <property type="entry name" value="DNAb Helicase, Chain A"/>
    <property type="match status" value="1"/>
</dbReference>
<dbReference type="InterPro" id="IPR034151">
    <property type="entry name" value="TOPRIM_DnaG_bac"/>
</dbReference>
<dbReference type="Pfam" id="PF01807">
    <property type="entry name" value="Zn_ribbon_DnaG"/>
    <property type="match status" value="1"/>
</dbReference>
<feature type="zinc finger region" description="CHC2-type" evidence="12 14">
    <location>
        <begin position="39"/>
        <end position="63"/>
    </location>
</feature>
<dbReference type="OrthoDB" id="9803773at2"/>
<dbReference type="InterPro" id="IPR019475">
    <property type="entry name" value="DNA_primase_DnaB-bd"/>
</dbReference>
<dbReference type="EC" id="2.7.7.101" evidence="12"/>
<dbReference type="PIRSF" id="PIRSF002811">
    <property type="entry name" value="DnaG"/>
    <property type="match status" value="1"/>
</dbReference>
<keyword evidence="11 12" id="KW-0804">Transcription</keyword>
<keyword evidence="5 12" id="KW-0235">DNA replication</keyword>
<dbReference type="Pfam" id="PF10410">
    <property type="entry name" value="DnaB_bind"/>
    <property type="match status" value="1"/>
</dbReference>
<comment type="similarity">
    <text evidence="12 13">Belongs to the DnaG primase family.</text>
</comment>
<evidence type="ECO:0000313" key="17">
    <source>
        <dbReference type="Proteomes" id="UP000294743"/>
    </source>
</evidence>
<dbReference type="Pfam" id="PF13155">
    <property type="entry name" value="Toprim_2"/>
    <property type="match status" value="1"/>
</dbReference>
<dbReference type="PANTHER" id="PTHR30313:SF2">
    <property type="entry name" value="DNA PRIMASE"/>
    <property type="match status" value="1"/>
</dbReference>
<comment type="domain">
    <text evidence="12">Contains an N-terminal zinc-binding domain, a central core domain that contains the primase activity, and a C-terminal DnaB-binding domain.</text>
</comment>
<proteinExistence type="inferred from homology"/>
<keyword evidence="10 12" id="KW-0238">DNA-binding</keyword>
<keyword evidence="8 12" id="KW-0862">Zinc</keyword>
<evidence type="ECO:0000256" key="6">
    <source>
        <dbReference type="ARBA" id="ARBA00022723"/>
    </source>
</evidence>
<evidence type="ECO:0000256" key="13">
    <source>
        <dbReference type="PIRNR" id="PIRNR002811"/>
    </source>
</evidence>
<comment type="caution">
    <text evidence="16">The sequence shown here is derived from an EMBL/GenBank/DDBJ whole genome shotgun (WGS) entry which is preliminary data.</text>
</comment>
<dbReference type="SUPFAM" id="SSF57783">
    <property type="entry name" value="Zinc beta-ribbon"/>
    <property type="match status" value="1"/>
</dbReference>
<dbReference type="InterPro" id="IPR036977">
    <property type="entry name" value="DNA_primase_Znf_CHC2"/>
</dbReference>
<comment type="subunit">
    <text evidence="12">Monomer. Interacts with DnaB.</text>
</comment>
<dbReference type="GO" id="GO:1990077">
    <property type="term" value="C:primosome complex"/>
    <property type="evidence" value="ECO:0007669"/>
    <property type="project" value="UniProtKB-KW"/>
</dbReference>
<evidence type="ECO:0000256" key="14">
    <source>
        <dbReference type="PIRSR" id="PIRSR002811-1"/>
    </source>
</evidence>
<name>A0A4R8A4M5_9FIRM</name>
<dbReference type="InterPro" id="IPR016136">
    <property type="entry name" value="DNA_helicase_N/primase_C"/>
</dbReference>
<dbReference type="InterPro" id="IPR050219">
    <property type="entry name" value="DnaG_primase"/>
</dbReference>
<keyword evidence="4 12" id="KW-0548">Nucleotidyltransferase</keyword>
<reference evidence="16 17" key="1">
    <citation type="submission" date="2019-03" db="EMBL/GenBank/DDBJ databases">
        <title>Genomic Encyclopedia of Type Strains, Phase IV (KMG-IV): sequencing the most valuable type-strain genomes for metagenomic binning, comparative biology and taxonomic classification.</title>
        <authorList>
            <person name="Goeker M."/>
        </authorList>
    </citation>
    <scope>NUCLEOTIDE SEQUENCE [LARGE SCALE GENOMIC DNA]</scope>
    <source>
        <strain evidence="16 17">DSM 28867</strain>
    </source>
</reference>
<dbReference type="GO" id="GO:0006269">
    <property type="term" value="P:DNA replication, synthesis of primer"/>
    <property type="evidence" value="ECO:0007669"/>
    <property type="project" value="UniProtKB-UniRule"/>
</dbReference>
<evidence type="ECO:0000256" key="1">
    <source>
        <dbReference type="ARBA" id="ARBA00022478"/>
    </source>
</evidence>
<evidence type="ECO:0000256" key="3">
    <source>
        <dbReference type="ARBA" id="ARBA00022679"/>
    </source>
</evidence>
<evidence type="ECO:0000256" key="11">
    <source>
        <dbReference type="ARBA" id="ARBA00023163"/>
    </source>
</evidence>
<dbReference type="GO" id="GO:0000428">
    <property type="term" value="C:DNA-directed RNA polymerase complex"/>
    <property type="evidence" value="ECO:0007669"/>
    <property type="project" value="UniProtKB-KW"/>
</dbReference>
<dbReference type="GO" id="GO:0008270">
    <property type="term" value="F:zinc ion binding"/>
    <property type="evidence" value="ECO:0007669"/>
    <property type="project" value="UniProtKB-UniRule"/>
</dbReference>
<dbReference type="InterPro" id="IPR006295">
    <property type="entry name" value="DNA_primase_DnaG"/>
</dbReference>
<evidence type="ECO:0000256" key="5">
    <source>
        <dbReference type="ARBA" id="ARBA00022705"/>
    </source>
</evidence>
<dbReference type="InterPro" id="IPR002694">
    <property type="entry name" value="Znf_CHC2"/>
</dbReference>
<dbReference type="Gene3D" id="3.40.1360.10">
    <property type="match status" value="1"/>
</dbReference>
<dbReference type="HAMAP" id="MF_00974">
    <property type="entry name" value="DNA_primase_DnaG"/>
    <property type="match status" value="1"/>
</dbReference>
<evidence type="ECO:0000256" key="9">
    <source>
        <dbReference type="ARBA" id="ARBA00022842"/>
    </source>
</evidence>
<dbReference type="InterPro" id="IPR037068">
    <property type="entry name" value="DNA_primase_core_N_sf"/>
</dbReference>
<accession>A0A4R8A4M5</accession>
<dbReference type="Gene3D" id="3.90.580.10">
    <property type="entry name" value="Zinc finger, CHC2-type domain"/>
    <property type="match status" value="1"/>
</dbReference>
<dbReference type="SMART" id="SM00493">
    <property type="entry name" value="TOPRIM"/>
    <property type="match status" value="1"/>
</dbReference>
<protein>
    <recommendedName>
        <fullName evidence="12 13">DNA primase</fullName>
        <ecNumber evidence="12">2.7.7.101</ecNumber>
    </recommendedName>
</protein>
<keyword evidence="9" id="KW-0460">Magnesium</keyword>
<gene>
    <name evidence="12" type="primary">dnaG</name>
    <name evidence="16" type="ORF">EDD63_1042</name>
</gene>
<dbReference type="SMART" id="SM00400">
    <property type="entry name" value="ZnF_CHCC"/>
    <property type="match status" value="1"/>
</dbReference>
<dbReference type="InterPro" id="IPR013264">
    <property type="entry name" value="DNAG_N"/>
</dbReference>
<comment type="cofactor">
    <cofactor evidence="12 13 14">
        <name>Zn(2+)</name>
        <dbReference type="ChEBI" id="CHEBI:29105"/>
    </cofactor>
    <text evidence="12 13 14">Binds 1 zinc ion per monomer.</text>
</comment>
<dbReference type="PROSITE" id="PS50880">
    <property type="entry name" value="TOPRIM"/>
    <property type="match status" value="1"/>
</dbReference>
<evidence type="ECO:0000256" key="4">
    <source>
        <dbReference type="ARBA" id="ARBA00022695"/>
    </source>
</evidence>
<dbReference type="GO" id="GO:0003899">
    <property type="term" value="F:DNA-directed RNA polymerase activity"/>
    <property type="evidence" value="ECO:0007669"/>
    <property type="project" value="UniProtKB-UniRule"/>
</dbReference>
<dbReference type="CDD" id="cd03364">
    <property type="entry name" value="TOPRIM_DnaG_primases"/>
    <property type="match status" value="1"/>
</dbReference>
<dbReference type="RefSeq" id="WP_134167958.1">
    <property type="nucleotide sequence ID" value="NZ_SODD01000004.1"/>
</dbReference>
<sequence>MARIPENVINDIRNKSDIVDVISHYMPLDKKGKNYAGVCPFHDDHDPSMSVHVDKQIYRCFACGAGGNVFTFVQNYENVGFVEAVKRVAEIENIPFDYDVGSSVPKVDPAKKALYNVLNDAIEFTNYELKSQEGKPFYEYLKSRNINDAILEKFQIGFNPINDKLYHFLHAKKHSDEDIIKTGVVRLTQQGLRDVFYHRFMIPIHDSYGNPVGFTARIIDASSDAKYINTSDTPIYSKGHLLFNYHRAKDEARKSGIIYVVEGAMDVLALEKAGITNGVATLGTAATDSQCKLIRYTNAKVYLFYDGDKAGQEATYKFGLLSQKQGLQVEVVKNELGLDPDEIIETYGIEELQSICKKTISWIEFMMNYLAKKFNLANYSEKKEYAKLVGEQIAKLKDDFEKENYYSLLQEYSGFDLRNMNQQPQTPTQTIVENTNVLRKPQPGIEVAQYHILSQLLLAKQAGEIFRHELGFLPTDAYNQLALAMINHYREHDTIEVADLLNALEEKEMKELLLHVVDWKLAYPEYSDVLLRDSIKKIKRCMVDEKIKNLRQQATELSDPKQKANIAVEIAKLKREKGDY</sequence>
<organism evidence="16 17">
    <name type="scientific">Breznakia blatticola</name>
    <dbReference type="NCBI Taxonomy" id="1754012"/>
    <lineage>
        <taxon>Bacteria</taxon>
        <taxon>Bacillati</taxon>
        <taxon>Bacillota</taxon>
        <taxon>Erysipelotrichia</taxon>
        <taxon>Erysipelotrichales</taxon>
        <taxon>Erysipelotrichaceae</taxon>
        <taxon>Breznakia</taxon>
    </lineage>
</organism>
<dbReference type="InterPro" id="IPR006171">
    <property type="entry name" value="TOPRIM_dom"/>
</dbReference>
<keyword evidence="2 12" id="KW-0639">Primosome</keyword>
<keyword evidence="6 12" id="KW-0479">Metal-binding</keyword>